<dbReference type="EMBL" id="MQTW01000002">
    <property type="protein sequence ID" value="RYC96564.1"/>
    <property type="molecule type" value="Genomic_DNA"/>
</dbReference>
<evidence type="ECO:0000313" key="2">
    <source>
        <dbReference type="Proteomes" id="UP000290540"/>
    </source>
</evidence>
<proteinExistence type="predicted"/>
<comment type="caution">
    <text evidence="1">The sequence shown here is derived from an EMBL/GenBank/DDBJ whole genome shotgun (WGS) entry which is preliminary data.</text>
</comment>
<dbReference type="AlphaFoldDB" id="A0A4Q2WAS1"/>
<gene>
    <name evidence="1" type="ORF">BFJ63_vAg423</name>
</gene>
<organism evidence="1 2">
    <name type="scientific">Fusarium oxysporum f. sp. narcissi</name>
    <dbReference type="NCBI Taxonomy" id="451672"/>
    <lineage>
        <taxon>Eukaryota</taxon>
        <taxon>Fungi</taxon>
        <taxon>Dikarya</taxon>
        <taxon>Ascomycota</taxon>
        <taxon>Pezizomycotina</taxon>
        <taxon>Sordariomycetes</taxon>
        <taxon>Hypocreomycetidae</taxon>
        <taxon>Hypocreales</taxon>
        <taxon>Nectriaceae</taxon>
        <taxon>Fusarium</taxon>
        <taxon>Fusarium oxysporum species complex</taxon>
    </lineage>
</organism>
<protein>
    <submittedName>
        <fullName evidence="1">Uncharacterized protein</fullName>
    </submittedName>
</protein>
<name>A0A4Q2WAS1_FUSOX</name>
<dbReference type="Proteomes" id="UP000290540">
    <property type="component" value="Unassembled WGS sequence"/>
</dbReference>
<evidence type="ECO:0000313" key="1">
    <source>
        <dbReference type="EMBL" id="RYC96564.1"/>
    </source>
</evidence>
<accession>A0A4Q2WAS1</accession>
<sequence>MELSIGSQSIHPIPSTVSFAVLLALPEIIWGKS</sequence>
<reference evidence="1 2" key="1">
    <citation type="submission" date="2016-12" db="EMBL/GenBank/DDBJ databases">
        <title>Draft genome sequence of Fusarium oxysporum causing rot on Narcissus.</title>
        <authorList>
            <person name="Armitage A.D."/>
            <person name="Taylor A."/>
            <person name="Clarkson J.P."/>
            <person name="Harrison R.J."/>
            <person name="Jackson A.C."/>
        </authorList>
    </citation>
    <scope>NUCLEOTIDE SEQUENCE [LARGE SCALE GENOMIC DNA]</scope>
    <source>
        <strain evidence="1 2">N139</strain>
    </source>
</reference>